<sequence length="561" mass="62690">MNTKILHPFAGLLIVMLLLTNTNLFAQITERPRPAEWSQLVKGARFMDRFLPMTGKNLSSDTWGAEGVVPRYIDNGLEDHTYSYWGGNILRGDDNKYHLFVCGWLESSSKGHHEWPNSIVYYAVSDNPAGPFVVKETIGKGHNPEAFRLRDGRYVIYVMGGRYVSDKIDGKWTYGKFDFNVRGRQIIEGLSNLTFAQREDGSYLMVCRGGGIWISETGLSPYSQLTDKRVYPPVDGSFEDPVVWRDHIQYHLIVNDWLGRIAWYLRSKDGVNWVVDPGEAYTPGIAKHEDGVNEDWFKYERMKVFQDEYGRAVQANFAVIDVLKNDDKANDKHSSKNIAIPLNPGLLLTILDTKPITAATKAIRVKIAAENGFNPHTDIDLASLRFGASTEVNFGRGCKVKSTKKTAADLIVTFDAAGNGITEDEFAPKLIGKTPQGKLLYGYARLPYIQYIEPILSALSPIFTLQTDAIDLSMEVQNFGQVASQEITLKLVVDKDGNTTEVGNGTVLALKPYEKTKVNFSSKSIFEKGKEYAFTLTILSKGKIVSTYNFNKTPLVASGVE</sequence>
<reference evidence="1" key="1">
    <citation type="submission" date="2019-03" db="EMBL/GenBank/DDBJ databases">
        <title>Single cell metagenomics reveals metabolic interactions within the superorganism composed of flagellate Streblomastix strix and complex community of Bacteroidetes bacteria on its surface.</title>
        <authorList>
            <person name="Treitli S.C."/>
            <person name="Kolisko M."/>
            <person name="Husnik F."/>
            <person name="Keeling P."/>
            <person name="Hampl V."/>
        </authorList>
    </citation>
    <scope>NUCLEOTIDE SEQUENCE</scope>
    <source>
        <strain evidence="1">STM</strain>
    </source>
</reference>
<protein>
    <recommendedName>
        <fullName evidence="2">CARDB domain-containing protein</fullName>
    </recommendedName>
</protein>
<organism evidence="1">
    <name type="scientific">termite gut metagenome</name>
    <dbReference type="NCBI Taxonomy" id="433724"/>
    <lineage>
        <taxon>unclassified sequences</taxon>
        <taxon>metagenomes</taxon>
        <taxon>organismal metagenomes</taxon>
    </lineage>
</organism>
<dbReference type="EMBL" id="SNRY01000957">
    <property type="protein sequence ID" value="KAA6334818.1"/>
    <property type="molecule type" value="Genomic_DNA"/>
</dbReference>
<dbReference type="AlphaFoldDB" id="A0A5J4RME0"/>
<evidence type="ECO:0008006" key="2">
    <source>
        <dbReference type="Google" id="ProtNLM"/>
    </source>
</evidence>
<dbReference type="CDD" id="cd08994">
    <property type="entry name" value="GH43_62_32_68_117_130-like"/>
    <property type="match status" value="1"/>
</dbReference>
<evidence type="ECO:0000313" key="1">
    <source>
        <dbReference type="EMBL" id="KAA6334818.1"/>
    </source>
</evidence>
<proteinExistence type="predicted"/>
<dbReference type="Gene3D" id="2.60.40.10">
    <property type="entry name" value="Immunoglobulins"/>
    <property type="match status" value="1"/>
</dbReference>
<gene>
    <name evidence="1" type="ORF">EZS27_016898</name>
</gene>
<accession>A0A5J4RME0</accession>
<comment type="caution">
    <text evidence="1">The sequence shown here is derived from an EMBL/GenBank/DDBJ whole genome shotgun (WGS) entry which is preliminary data.</text>
</comment>
<dbReference type="SUPFAM" id="SSF75005">
    <property type="entry name" value="Arabinanase/levansucrase/invertase"/>
    <property type="match status" value="1"/>
</dbReference>
<name>A0A5J4RME0_9ZZZZ</name>
<dbReference type="Gene3D" id="2.115.10.20">
    <property type="entry name" value="Glycosyl hydrolase domain, family 43"/>
    <property type="match status" value="1"/>
</dbReference>
<dbReference type="InterPro" id="IPR023296">
    <property type="entry name" value="Glyco_hydro_beta-prop_sf"/>
</dbReference>
<dbReference type="InterPro" id="IPR013783">
    <property type="entry name" value="Ig-like_fold"/>
</dbReference>